<evidence type="ECO:0000256" key="1">
    <source>
        <dbReference type="ARBA" id="ARBA00000826"/>
    </source>
</evidence>
<dbReference type="EMBL" id="JABVCQ010000015">
    <property type="protein sequence ID" value="MBB1126233.1"/>
    <property type="molecule type" value="Genomic_DNA"/>
</dbReference>
<dbReference type="GO" id="GO:0005829">
    <property type="term" value="C:cytosol"/>
    <property type="evidence" value="ECO:0007669"/>
    <property type="project" value="TreeGrafter"/>
</dbReference>
<evidence type="ECO:0000313" key="13">
    <source>
        <dbReference type="EMBL" id="MBB1126233.1"/>
    </source>
</evidence>
<evidence type="ECO:0000313" key="14">
    <source>
        <dbReference type="Proteomes" id="UP000548632"/>
    </source>
</evidence>
<dbReference type="SMART" id="SM00642">
    <property type="entry name" value="Aamy"/>
    <property type="match status" value="1"/>
</dbReference>
<comment type="pathway">
    <text evidence="3 10">Glycan biosynthesis; glycogen biosynthesis.</text>
</comment>
<dbReference type="Gene3D" id="3.20.20.80">
    <property type="entry name" value="Glycosidases"/>
    <property type="match status" value="1"/>
</dbReference>
<feature type="active site" description="Proton donor" evidence="10 11">
    <location>
        <position position="456"/>
    </location>
</feature>
<dbReference type="InterPro" id="IPR013780">
    <property type="entry name" value="Glyco_hydro_b"/>
</dbReference>
<comment type="similarity">
    <text evidence="4 10">Belongs to the glycosyl hydrolase 13 family. GlgB subfamily.</text>
</comment>
<keyword evidence="7 10" id="KW-0808">Transferase</keyword>
<name>A0A839HB32_9GAMM</name>
<dbReference type="Pfam" id="PF02806">
    <property type="entry name" value="Alpha-amylase_C"/>
    <property type="match status" value="1"/>
</dbReference>
<dbReference type="GO" id="GO:0003844">
    <property type="term" value="F:1,4-alpha-glucan branching enzyme activity"/>
    <property type="evidence" value="ECO:0007669"/>
    <property type="project" value="UniProtKB-UniRule"/>
</dbReference>
<organism evidence="13 14">
    <name type="scientific">Thiospirillum jenense</name>
    <dbReference type="NCBI Taxonomy" id="1653858"/>
    <lineage>
        <taxon>Bacteria</taxon>
        <taxon>Pseudomonadati</taxon>
        <taxon>Pseudomonadota</taxon>
        <taxon>Gammaproteobacteria</taxon>
        <taxon>Chromatiales</taxon>
        <taxon>Chromatiaceae</taxon>
        <taxon>Thiospirillum</taxon>
    </lineage>
</organism>
<protein>
    <recommendedName>
        <fullName evidence="10">1,4-alpha-glucan branching enzyme GlgB</fullName>
        <ecNumber evidence="10">2.4.1.18</ecNumber>
    </recommendedName>
    <alternativeName>
        <fullName evidence="10">1,4-alpha-D-glucan:1,4-alpha-D-glucan 6-glucosyl-transferase</fullName>
    </alternativeName>
    <alternativeName>
        <fullName evidence="10">Alpha-(1-&gt;4)-glucan branching enzyme</fullName>
    </alternativeName>
    <alternativeName>
        <fullName evidence="10">Glycogen branching enzyme</fullName>
        <shortName evidence="10">BE</shortName>
    </alternativeName>
</protein>
<comment type="catalytic activity">
    <reaction evidence="1 10">
        <text>Transfers a segment of a (1-&gt;4)-alpha-D-glucan chain to a primary hydroxy group in a similar glucan chain.</text>
        <dbReference type="EC" id="2.4.1.18"/>
    </reaction>
</comment>
<dbReference type="EC" id="2.4.1.18" evidence="10"/>
<dbReference type="InterPro" id="IPR006048">
    <property type="entry name" value="A-amylase/branching_C"/>
</dbReference>
<dbReference type="Pfam" id="PF00128">
    <property type="entry name" value="Alpha-amylase"/>
    <property type="match status" value="2"/>
</dbReference>
<dbReference type="SUPFAM" id="SSF81296">
    <property type="entry name" value="E set domains"/>
    <property type="match status" value="2"/>
</dbReference>
<dbReference type="InterPro" id="IPR017853">
    <property type="entry name" value="GH"/>
</dbReference>
<evidence type="ECO:0000256" key="3">
    <source>
        <dbReference type="ARBA" id="ARBA00004964"/>
    </source>
</evidence>
<dbReference type="Proteomes" id="UP000548632">
    <property type="component" value="Unassembled WGS sequence"/>
</dbReference>
<dbReference type="InterPro" id="IPR013783">
    <property type="entry name" value="Ig-like_fold"/>
</dbReference>
<dbReference type="InterPro" id="IPR014756">
    <property type="entry name" value="Ig_E-set"/>
</dbReference>
<evidence type="ECO:0000259" key="12">
    <source>
        <dbReference type="SMART" id="SM00642"/>
    </source>
</evidence>
<dbReference type="CDD" id="cd02855">
    <property type="entry name" value="E_set_GBE_prok_N"/>
    <property type="match status" value="1"/>
</dbReference>
<dbReference type="CDD" id="cd11322">
    <property type="entry name" value="AmyAc_Glg_BE"/>
    <property type="match status" value="1"/>
</dbReference>
<dbReference type="InterPro" id="IPR037439">
    <property type="entry name" value="Branching_enzy"/>
</dbReference>
<keyword evidence="5 10" id="KW-0321">Glycogen metabolism</keyword>
<dbReference type="FunFam" id="2.60.40.10:FF:000169">
    <property type="entry name" value="1,4-alpha-glucan branching enzyme GlgB"/>
    <property type="match status" value="1"/>
</dbReference>
<dbReference type="InterPro" id="IPR006047">
    <property type="entry name" value="GH13_cat_dom"/>
</dbReference>
<evidence type="ECO:0000256" key="4">
    <source>
        <dbReference type="ARBA" id="ARBA00009000"/>
    </source>
</evidence>
<dbReference type="Pfam" id="PF22019">
    <property type="entry name" value="GlgB_N"/>
    <property type="match status" value="1"/>
</dbReference>
<keyword evidence="6 10" id="KW-0328">Glycosyltransferase</keyword>
<keyword evidence="9 10" id="KW-0119">Carbohydrate metabolism</keyword>
<dbReference type="Gene3D" id="2.60.40.10">
    <property type="entry name" value="Immunoglobulins"/>
    <property type="match status" value="1"/>
</dbReference>
<dbReference type="FunFam" id="3.20.20.80:FF:000003">
    <property type="entry name" value="1,4-alpha-glucan branching enzyme GlgB"/>
    <property type="match status" value="1"/>
</dbReference>
<dbReference type="InterPro" id="IPR004193">
    <property type="entry name" value="Glyco_hydro_13_N"/>
</dbReference>
<evidence type="ECO:0000256" key="7">
    <source>
        <dbReference type="ARBA" id="ARBA00022679"/>
    </source>
</evidence>
<dbReference type="PANTHER" id="PTHR43651:SF3">
    <property type="entry name" value="1,4-ALPHA-GLUCAN-BRANCHING ENZYME"/>
    <property type="match status" value="1"/>
</dbReference>
<comment type="function">
    <text evidence="2 10">Catalyzes the formation of the alpha-1,6-glucosidic linkages in glycogen by scission of a 1,4-alpha-linked oligosaccharide from growing alpha-1,4-glucan chains and the subsequent attachment of the oligosaccharide to the alpha-1,6 position.</text>
</comment>
<evidence type="ECO:0000256" key="9">
    <source>
        <dbReference type="ARBA" id="ARBA00023277"/>
    </source>
</evidence>
<dbReference type="GO" id="GO:0005978">
    <property type="term" value="P:glycogen biosynthetic process"/>
    <property type="evidence" value="ECO:0007669"/>
    <property type="project" value="UniProtKB-UniRule"/>
</dbReference>
<evidence type="ECO:0000256" key="10">
    <source>
        <dbReference type="HAMAP-Rule" id="MF_00685"/>
    </source>
</evidence>
<comment type="subunit">
    <text evidence="10">Monomer.</text>
</comment>
<evidence type="ECO:0000256" key="6">
    <source>
        <dbReference type="ARBA" id="ARBA00022676"/>
    </source>
</evidence>
<dbReference type="SUPFAM" id="SSF51445">
    <property type="entry name" value="(Trans)glycosidases"/>
    <property type="match status" value="1"/>
</dbReference>
<comment type="caution">
    <text evidence="13">The sequence shown here is derived from an EMBL/GenBank/DDBJ whole genome shotgun (WGS) entry which is preliminary data.</text>
</comment>
<gene>
    <name evidence="10 13" type="primary">glgB</name>
    <name evidence="13" type="ORF">HUK38_08315</name>
</gene>
<dbReference type="NCBIfam" id="NF008967">
    <property type="entry name" value="PRK12313.1"/>
    <property type="match status" value="1"/>
</dbReference>
<dbReference type="HAMAP" id="MF_00685">
    <property type="entry name" value="GlgB"/>
    <property type="match status" value="1"/>
</dbReference>
<reference evidence="13 14" key="1">
    <citation type="journal article" date="2020" name="Arch. Microbiol.">
        <title>The genome sequence of the giant phototrophic gammaproteobacterium Thiospirillum jenense gives insight into its physiological properties and phylogenetic relationships.</title>
        <authorList>
            <person name="Imhoff J.F."/>
            <person name="Meyer T.E."/>
            <person name="Kyndt J.A."/>
        </authorList>
    </citation>
    <scope>NUCLEOTIDE SEQUENCE [LARGE SCALE GENOMIC DNA]</scope>
    <source>
        <strain evidence="13 14">DSM 216</strain>
    </source>
</reference>
<dbReference type="AlphaFoldDB" id="A0A839HB32"/>
<dbReference type="RefSeq" id="WP_182583858.1">
    <property type="nucleotide sequence ID" value="NZ_JABVCQ010000015.1"/>
</dbReference>
<feature type="domain" description="Glycosyl hydrolase family 13 catalytic" evidence="12">
    <location>
        <begin position="248"/>
        <end position="592"/>
    </location>
</feature>
<dbReference type="InterPro" id="IPR054169">
    <property type="entry name" value="GlgB_N"/>
</dbReference>
<dbReference type="InterPro" id="IPR044143">
    <property type="entry name" value="GlgB_N_E_set_prok"/>
</dbReference>
<dbReference type="PIRSF" id="PIRSF000463">
    <property type="entry name" value="GlgB"/>
    <property type="match status" value="1"/>
</dbReference>
<dbReference type="PANTHER" id="PTHR43651">
    <property type="entry name" value="1,4-ALPHA-GLUCAN-BRANCHING ENZYME"/>
    <property type="match status" value="1"/>
</dbReference>
<evidence type="ECO:0000256" key="5">
    <source>
        <dbReference type="ARBA" id="ARBA00022600"/>
    </source>
</evidence>
<dbReference type="GO" id="GO:0043169">
    <property type="term" value="F:cation binding"/>
    <property type="evidence" value="ECO:0007669"/>
    <property type="project" value="InterPro"/>
</dbReference>
<evidence type="ECO:0000256" key="11">
    <source>
        <dbReference type="PIRSR" id="PIRSR000463-1"/>
    </source>
</evidence>
<dbReference type="NCBIfam" id="TIGR01515">
    <property type="entry name" value="branching_enzym"/>
    <property type="match status" value="1"/>
</dbReference>
<keyword evidence="8 10" id="KW-0320">Glycogen biosynthesis</keyword>
<dbReference type="Pfam" id="PF02922">
    <property type="entry name" value="CBM_48"/>
    <property type="match status" value="1"/>
</dbReference>
<dbReference type="UniPathway" id="UPA00164"/>
<accession>A0A839HB32</accession>
<sequence>MSHSSLTPELTTLLDARSADPFAHLGRHNHGNALVIRALLPHAESVTIVEGNHAMTRVGDTALFEWHGKAADVPARYRLIWRDDAHHEHITHDPYCFPSQLPDFDLHLFGEGKHWHAYRLLGARVHETDDVAGVLFAVWAPNAERVSVVGDFNRWDGRCHPMRVHGNGVWEIFIPDLAPGGLYKYEVRSRHGAILLKTDPYGRQFELRPNTAAIVEPPSSFTWSDADVTWRQARAEHDWLHTPMSIYEVHLGSWRRGYEGELLNYRELARQLVSYAQEMGFTHLELMPITEHPFDLSWGYQATGYYAPTSRFGTPDDFRWFVDYCHAHDIGVILDWVPAHFPKDAHALARFDGTALYEHEDPRLGEHLDWSTLIFNFGRNEVKNFLISSALFWLEEFHVDGLRVDAVASMLYLDYSRTDWLPNRYGGRENLEAIDFMRELNAITHDQVPGTLIMAEESTSWPQVTRPTYLGGLGFDLKWNMGWMNDTLRYMSEDPIHRQYHQDMLTFSMLYAFTENFLLPFSHDEVTHGKHSLLYRMPGDEWQRFANLRLLYTYMFTHPGKKLLFQGCEFGQGDEWDSTKVLDWYVLEYPLHRGIKQLVQQLNHLYCSTTALYDQDFDWQGFEWIDCHDAQNSVLIYQRRARPSADGSTTPPVIVALNFTPVPRLDYRIGLPSGGYYRELFNSDAAAFGGSDVGNGSAPRHTEAVAWMGRPDSLVVNLPPLAGILLQLDTSGCSESATTAGLNSSNDTDSGN</sequence>
<dbReference type="InterPro" id="IPR006407">
    <property type="entry name" value="GlgB"/>
</dbReference>
<dbReference type="NCBIfam" id="NF003811">
    <property type="entry name" value="PRK05402.1"/>
    <property type="match status" value="1"/>
</dbReference>
<dbReference type="FunFam" id="2.60.40.1180:FF:000002">
    <property type="entry name" value="1,4-alpha-glucan branching enzyme GlgB"/>
    <property type="match status" value="1"/>
</dbReference>
<keyword evidence="14" id="KW-1185">Reference proteome</keyword>
<evidence type="ECO:0000256" key="8">
    <source>
        <dbReference type="ARBA" id="ARBA00023056"/>
    </source>
</evidence>
<proteinExistence type="inferred from homology"/>
<evidence type="ECO:0000256" key="2">
    <source>
        <dbReference type="ARBA" id="ARBA00002953"/>
    </source>
</evidence>
<feature type="active site" description="Nucleophile" evidence="10 11">
    <location>
        <position position="405"/>
    </location>
</feature>
<dbReference type="SUPFAM" id="SSF51011">
    <property type="entry name" value="Glycosyl hydrolase domain"/>
    <property type="match status" value="1"/>
</dbReference>
<dbReference type="Gene3D" id="2.60.40.1180">
    <property type="entry name" value="Golgi alpha-mannosidase II"/>
    <property type="match status" value="1"/>
</dbReference>
<dbReference type="GO" id="GO:0004553">
    <property type="term" value="F:hydrolase activity, hydrolyzing O-glycosyl compounds"/>
    <property type="evidence" value="ECO:0007669"/>
    <property type="project" value="InterPro"/>
</dbReference>